<name>A0ACC1XYG2_MELAZ</name>
<proteinExistence type="predicted"/>
<accession>A0ACC1XYG2</accession>
<keyword evidence="2" id="KW-1185">Reference proteome</keyword>
<evidence type="ECO:0000313" key="2">
    <source>
        <dbReference type="Proteomes" id="UP001164539"/>
    </source>
</evidence>
<reference evidence="1 2" key="1">
    <citation type="journal article" date="2023" name="Science">
        <title>Complex scaffold remodeling in plant triterpene biosynthesis.</title>
        <authorList>
            <person name="De La Pena R."/>
            <person name="Hodgson H."/>
            <person name="Liu J.C."/>
            <person name="Stephenson M.J."/>
            <person name="Martin A.C."/>
            <person name="Owen C."/>
            <person name="Harkess A."/>
            <person name="Leebens-Mack J."/>
            <person name="Jimenez L.E."/>
            <person name="Osbourn A."/>
            <person name="Sattely E.S."/>
        </authorList>
    </citation>
    <scope>NUCLEOTIDE SEQUENCE [LARGE SCALE GENOMIC DNA]</scope>
    <source>
        <strain evidence="2">cv. JPN11</strain>
        <tissue evidence="1">Leaf</tissue>
    </source>
</reference>
<dbReference type="EMBL" id="CM051400">
    <property type="protein sequence ID" value="KAJ4715320.1"/>
    <property type="molecule type" value="Genomic_DNA"/>
</dbReference>
<gene>
    <name evidence="1" type="ORF">OWV82_013692</name>
</gene>
<organism evidence="1 2">
    <name type="scientific">Melia azedarach</name>
    <name type="common">Chinaberry tree</name>
    <dbReference type="NCBI Taxonomy" id="155640"/>
    <lineage>
        <taxon>Eukaryota</taxon>
        <taxon>Viridiplantae</taxon>
        <taxon>Streptophyta</taxon>
        <taxon>Embryophyta</taxon>
        <taxon>Tracheophyta</taxon>
        <taxon>Spermatophyta</taxon>
        <taxon>Magnoliopsida</taxon>
        <taxon>eudicotyledons</taxon>
        <taxon>Gunneridae</taxon>
        <taxon>Pentapetalae</taxon>
        <taxon>rosids</taxon>
        <taxon>malvids</taxon>
        <taxon>Sapindales</taxon>
        <taxon>Meliaceae</taxon>
        <taxon>Melia</taxon>
    </lineage>
</organism>
<evidence type="ECO:0000313" key="1">
    <source>
        <dbReference type="EMBL" id="KAJ4715320.1"/>
    </source>
</evidence>
<sequence length="453" mass="51203">MDLEIISREYIKPSSPTPSNLRTHKLCLFDQLLDHIYAACILYYPLNQEISLSDSTNIDLIVSERLQLLKQSLSETLTNHFYPLAGKLKDDFTVDCNDEGVYFVEARAKTSLNEFLTQPDLYLISKFVPKDGNDRLAGAHVAKVQVTTFACGGLAICTCVSHMFGDGTTFGLLLNNWAAIARKNAEAVKFPYYNASFLFPPVDEDPKYATCWRTAMFVPFYKTRRPVTRRFVFHAKAIANLKAKATSPRVQKPSTVEAVSAFLFKCITAAFKTKSCLRKPHLLAHAVNLRRKIKPLISDYTIGNILWHANALCTEDEVELDGIVYCLREAIKRLNGDFVKSFQGDDAFLEYRKAIQDEGEVCSKAADRIMFSSWRNFCFYNIDFGWGKPIWVSSTGSDEMVTTFINFIILMDTRLGDGIEAWVLLPEEDMALLELDKELLAFATMDPSPLDIC</sequence>
<dbReference type="Proteomes" id="UP001164539">
    <property type="component" value="Chromosome 7"/>
</dbReference>
<comment type="caution">
    <text evidence="1">The sequence shown here is derived from an EMBL/GenBank/DDBJ whole genome shotgun (WGS) entry which is preliminary data.</text>
</comment>
<protein>
    <submittedName>
        <fullName evidence="1">Vinorine synthase-like</fullName>
    </submittedName>
</protein>